<keyword evidence="2" id="KW-0732">Signal</keyword>
<feature type="compositionally biased region" description="Polar residues" evidence="1">
    <location>
        <begin position="27"/>
        <end position="43"/>
    </location>
</feature>
<proteinExistence type="predicted"/>
<feature type="chain" id="PRO_5003240913" evidence="2">
    <location>
        <begin position="21"/>
        <end position="123"/>
    </location>
</feature>
<evidence type="ECO:0000256" key="2">
    <source>
        <dbReference type="SAM" id="SignalP"/>
    </source>
</evidence>
<sequence length="123" mass="13725">MKFLACFVVTVAYFVVIAESATIIRPESSTPNPENNSDASPSTFPVDDPVSPSTFGPNLLSTDFSIPPDEDVDSDYLPPDMQPDPFPFYELDYFDEEEDEFDPYADFIVEDVRAAVEPVDNVE</sequence>
<feature type="compositionally biased region" description="Polar residues" evidence="1">
    <location>
        <begin position="51"/>
        <end position="64"/>
    </location>
</feature>
<dbReference type="EMBL" id="GL732532">
    <property type="protein sequence ID" value="EFX85251.1"/>
    <property type="molecule type" value="Genomic_DNA"/>
</dbReference>
<dbReference type="HOGENOM" id="CLU_2017476_0_0_1"/>
<dbReference type="KEGG" id="dpx:DAPPUDRAFT_98745"/>
<name>E9G5Q6_DAPPU</name>
<feature type="region of interest" description="Disordered" evidence="1">
    <location>
        <begin position="25"/>
        <end position="79"/>
    </location>
</feature>
<organism evidence="3 4">
    <name type="scientific">Daphnia pulex</name>
    <name type="common">Water flea</name>
    <dbReference type="NCBI Taxonomy" id="6669"/>
    <lineage>
        <taxon>Eukaryota</taxon>
        <taxon>Metazoa</taxon>
        <taxon>Ecdysozoa</taxon>
        <taxon>Arthropoda</taxon>
        <taxon>Crustacea</taxon>
        <taxon>Branchiopoda</taxon>
        <taxon>Diplostraca</taxon>
        <taxon>Cladocera</taxon>
        <taxon>Anomopoda</taxon>
        <taxon>Daphniidae</taxon>
        <taxon>Daphnia</taxon>
    </lineage>
</organism>
<dbReference type="Proteomes" id="UP000000305">
    <property type="component" value="Unassembled WGS sequence"/>
</dbReference>
<accession>E9G5Q6</accession>
<keyword evidence="4" id="KW-1185">Reference proteome</keyword>
<dbReference type="AlphaFoldDB" id="E9G5Q6"/>
<feature type="signal peptide" evidence="2">
    <location>
        <begin position="1"/>
        <end position="20"/>
    </location>
</feature>
<protein>
    <submittedName>
        <fullName evidence="3">Uncharacterized protein</fullName>
    </submittedName>
</protein>
<gene>
    <name evidence="3" type="ORF">DAPPUDRAFT_98745</name>
</gene>
<evidence type="ECO:0000313" key="4">
    <source>
        <dbReference type="Proteomes" id="UP000000305"/>
    </source>
</evidence>
<evidence type="ECO:0000256" key="1">
    <source>
        <dbReference type="SAM" id="MobiDB-lite"/>
    </source>
</evidence>
<evidence type="ECO:0000313" key="3">
    <source>
        <dbReference type="EMBL" id="EFX85251.1"/>
    </source>
</evidence>
<reference evidence="3 4" key="1">
    <citation type="journal article" date="2011" name="Science">
        <title>The ecoresponsive genome of Daphnia pulex.</title>
        <authorList>
            <person name="Colbourne J.K."/>
            <person name="Pfrender M.E."/>
            <person name="Gilbert D."/>
            <person name="Thomas W.K."/>
            <person name="Tucker A."/>
            <person name="Oakley T.H."/>
            <person name="Tokishita S."/>
            <person name="Aerts A."/>
            <person name="Arnold G.J."/>
            <person name="Basu M.K."/>
            <person name="Bauer D.J."/>
            <person name="Caceres C.E."/>
            <person name="Carmel L."/>
            <person name="Casola C."/>
            <person name="Choi J.H."/>
            <person name="Detter J.C."/>
            <person name="Dong Q."/>
            <person name="Dusheyko S."/>
            <person name="Eads B.D."/>
            <person name="Frohlich T."/>
            <person name="Geiler-Samerotte K.A."/>
            <person name="Gerlach D."/>
            <person name="Hatcher P."/>
            <person name="Jogdeo S."/>
            <person name="Krijgsveld J."/>
            <person name="Kriventseva E.V."/>
            <person name="Kultz D."/>
            <person name="Laforsch C."/>
            <person name="Lindquist E."/>
            <person name="Lopez J."/>
            <person name="Manak J.R."/>
            <person name="Muller J."/>
            <person name="Pangilinan J."/>
            <person name="Patwardhan R.P."/>
            <person name="Pitluck S."/>
            <person name="Pritham E.J."/>
            <person name="Rechtsteiner A."/>
            <person name="Rho M."/>
            <person name="Rogozin I.B."/>
            <person name="Sakarya O."/>
            <person name="Salamov A."/>
            <person name="Schaack S."/>
            <person name="Shapiro H."/>
            <person name="Shiga Y."/>
            <person name="Skalitzky C."/>
            <person name="Smith Z."/>
            <person name="Souvorov A."/>
            <person name="Sung W."/>
            <person name="Tang Z."/>
            <person name="Tsuchiya D."/>
            <person name="Tu H."/>
            <person name="Vos H."/>
            <person name="Wang M."/>
            <person name="Wolf Y.I."/>
            <person name="Yamagata H."/>
            <person name="Yamada T."/>
            <person name="Ye Y."/>
            <person name="Shaw J.R."/>
            <person name="Andrews J."/>
            <person name="Crease T.J."/>
            <person name="Tang H."/>
            <person name="Lucas S.M."/>
            <person name="Robertson H.M."/>
            <person name="Bork P."/>
            <person name="Koonin E.V."/>
            <person name="Zdobnov E.M."/>
            <person name="Grigoriev I.V."/>
            <person name="Lynch M."/>
            <person name="Boore J.L."/>
        </authorList>
    </citation>
    <scope>NUCLEOTIDE SEQUENCE [LARGE SCALE GENOMIC DNA]</scope>
</reference>
<dbReference type="InParanoid" id="E9G5Q6"/>